<gene>
    <name evidence="5" type="ORF">Sangu_2276600</name>
</gene>
<comment type="similarity">
    <text evidence="1">Belongs to the FPP family.</text>
</comment>
<feature type="coiled-coil region" evidence="3">
    <location>
        <begin position="103"/>
        <end position="224"/>
    </location>
</feature>
<feature type="region of interest" description="Disordered" evidence="4">
    <location>
        <begin position="586"/>
        <end position="636"/>
    </location>
</feature>
<evidence type="ECO:0000256" key="4">
    <source>
        <dbReference type="SAM" id="MobiDB-lite"/>
    </source>
</evidence>
<dbReference type="Pfam" id="PF05911">
    <property type="entry name" value="FPP"/>
    <property type="match status" value="4"/>
</dbReference>
<dbReference type="PANTHER" id="PTHR31580:SF5">
    <property type="entry name" value="FILAMENT-LIKE PLANT PROTEIN 1-RELATED"/>
    <property type="match status" value="1"/>
</dbReference>
<evidence type="ECO:0000256" key="2">
    <source>
        <dbReference type="ARBA" id="ARBA00023054"/>
    </source>
</evidence>
<feature type="region of interest" description="Disordered" evidence="4">
    <location>
        <begin position="1"/>
        <end position="68"/>
    </location>
</feature>
<dbReference type="EMBL" id="JACGWK010000015">
    <property type="protein sequence ID" value="KAL0314322.1"/>
    <property type="molecule type" value="Genomic_DNA"/>
</dbReference>
<feature type="compositionally biased region" description="Polar residues" evidence="4">
    <location>
        <begin position="45"/>
        <end position="58"/>
    </location>
</feature>
<feature type="compositionally biased region" description="Basic and acidic residues" evidence="4">
    <location>
        <begin position="1"/>
        <end position="18"/>
    </location>
</feature>
<dbReference type="SUPFAM" id="SSF57997">
    <property type="entry name" value="Tropomyosin"/>
    <property type="match status" value="1"/>
</dbReference>
<name>A0AAW2L6X3_9LAMI</name>
<comment type="caution">
    <text evidence="5">The sequence shown here is derived from an EMBL/GenBank/DDBJ whole genome shotgun (WGS) entry which is preliminary data.</text>
</comment>
<evidence type="ECO:0000256" key="1">
    <source>
        <dbReference type="ARBA" id="ARBA00005921"/>
    </source>
</evidence>
<organism evidence="5">
    <name type="scientific">Sesamum angustifolium</name>
    <dbReference type="NCBI Taxonomy" id="2727405"/>
    <lineage>
        <taxon>Eukaryota</taxon>
        <taxon>Viridiplantae</taxon>
        <taxon>Streptophyta</taxon>
        <taxon>Embryophyta</taxon>
        <taxon>Tracheophyta</taxon>
        <taxon>Spermatophyta</taxon>
        <taxon>Magnoliopsida</taxon>
        <taxon>eudicotyledons</taxon>
        <taxon>Gunneridae</taxon>
        <taxon>Pentapetalae</taxon>
        <taxon>asterids</taxon>
        <taxon>lamiids</taxon>
        <taxon>Lamiales</taxon>
        <taxon>Pedaliaceae</taxon>
        <taxon>Sesamum</taxon>
    </lineage>
</organism>
<evidence type="ECO:0000313" key="5">
    <source>
        <dbReference type="EMBL" id="KAL0314322.1"/>
    </source>
</evidence>
<feature type="coiled-coil region" evidence="3">
    <location>
        <begin position="399"/>
        <end position="517"/>
    </location>
</feature>
<reference evidence="5" key="2">
    <citation type="journal article" date="2024" name="Plant">
        <title>Genomic evolution and insights into agronomic trait innovations of Sesamum species.</title>
        <authorList>
            <person name="Miao H."/>
            <person name="Wang L."/>
            <person name="Qu L."/>
            <person name="Liu H."/>
            <person name="Sun Y."/>
            <person name="Le M."/>
            <person name="Wang Q."/>
            <person name="Wei S."/>
            <person name="Zheng Y."/>
            <person name="Lin W."/>
            <person name="Duan Y."/>
            <person name="Cao H."/>
            <person name="Xiong S."/>
            <person name="Wang X."/>
            <person name="Wei L."/>
            <person name="Li C."/>
            <person name="Ma Q."/>
            <person name="Ju M."/>
            <person name="Zhao R."/>
            <person name="Li G."/>
            <person name="Mu C."/>
            <person name="Tian Q."/>
            <person name="Mei H."/>
            <person name="Zhang T."/>
            <person name="Gao T."/>
            <person name="Zhang H."/>
        </authorList>
    </citation>
    <scope>NUCLEOTIDE SEQUENCE</scope>
    <source>
        <strain evidence="5">G01</strain>
    </source>
</reference>
<evidence type="ECO:0000256" key="3">
    <source>
        <dbReference type="SAM" id="Coils"/>
    </source>
</evidence>
<protein>
    <submittedName>
        <fullName evidence="5">Filament-like plant protein</fullName>
    </submittedName>
</protein>
<dbReference type="PANTHER" id="PTHR31580">
    <property type="entry name" value="FILAMENT-LIKE PLANT PROTEIN 4"/>
    <property type="match status" value="1"/>
</dbReference>
<accession>A0AAW2L6X3</accession>
<sequence length="757" mass="82957">MEKKKWLWKRKPSERSPGESESSGSFSSNSERYSDEQDALRESANDSTQSPEVTSKASVTDDGVKESMKSLTEKLSAALVNVSAKEELVKQHAKVAEEAVAGWEKAENEVALLKQQLEVAVQQNVNLEVRVSHLDGALKECVRQLRQARDEQEKRISDAIAEKTTDWESTKAELEKQIIELQAPAEAARTESPAIIDCKLLLILETLEKENSFLKQELKSRCKELELMTIERDLSTQAAETASKLQLESIKKVAKLEAECRKLQSFARKSSPVNNPKSSAASSFYAESLTDSHSDSGERLNSVDSDTCRIRNVDTNGSEASCSDSWASALIAELDQFKNGKTLPKSLAAGSAEIDMMDDFLEMERLAALPETKSKALLTPPEFTSGESSSMDSTSRAELDSMIERVAELEKKLERIEAEKIELETALDESRGSLKAAESRMSETETKLEELQKELTAVTKAKELLESQLIGMEVEARTMSANVDSLKGEIEKERNLSAELTVKCQELENELTRTVQETEIQQTMNSNGDVKLKQEDLAVAADKLAECQKTIASLGRQLKSLATLEDFLIDTSNIPGFSRGGPLLSGSGGEIWKSTPNNTLSDSDMSRTSTDKSSHLKNGNSEESSPPSSLSKLSSANHIAAAKSRNGFGKFFSRILETPPPPPASPRRVFGFLNIAAGKVCPCYLYSHGWQFQPELEKSVPDLPCMGRVWDAIFRVRGGSGAAKTCPGRVRGGLRVLSRTRPIGPCPGAGPNPPLFL</sequence>
<feature type="compositionally biased region" description="Low complexity" evidence="4">
    <location>
        <begin position="19"/>
        <end position="31"/>
    </location>
</feature>
<keyword evidence="2 3" id="KW-0175">Coiled coil</keyword>
<feature type="compositionally biased region" description="Basic and acidic residues" evidence="4">
    <location>
        <begin position="32"/>
        <end position="44"/>
    </location>
</feature>
<dbReference type="AlphaFoldDB" id="A0AAW2L6X3"/>
<feature type="compositionally biased region" description="Polar residues" evidence="4">
    <location>
        <begin position="594"/>
        <end position="608"/>
    </location>
</feature>
<feature type="compositionally biased region" description="Low complexity" evidence="4">
    <location>
        <begin position="621"/>
        <end position="635"/>
    </location>
</feature>
<dbReference type="InterPro" id="IPR008587">
    <property type="entry name" value="FPP_plant"/>
</dbReference>
<proteinExistence type="inferred from homology"/>
<reference evidence="5" key="1">
    <citation type="submission" date="2020-06" db="EMBL/GenBank/DDBJ databases">
        <authorList>
            <person name="Li T."/>
            <person name="Hu X."/>
            <person name="Zhang T."/>
            <person name="Song X."/>
            <person name="Zhang H."/>
            <person name="Dai N."/>
            <person name="Sheng W."/>
            <person name="Hou X."/>
            <person name="Wei L."/>
        </authorList>
    </citation>
    <scope>NUCLEOTIDE SEQUENCE</scope>
    <source>
        <strain evidence="5">G01</strain>
        <tissue evidence="5">Leaf</tissue>
    </source>
</reference>